<dbReference type="InterPro" id="IPR050789">
    <property type="entry name" value="Diverse_Enzym_Activities"/>
</dbReference>
<sequence>MSKIVQFLQKARDKGTFSGAAYAIGNSDGITEQGTVGTLFWDGPSVKLDSMWDLASVTKPIAVLPLMVMLEQGECYLDDVIAHFLPVYKETDKANITLHQLLTHSSGIPGQQPLYRASGTREEMLAAVRNLPMRHAPGTEVEYSSQGYMILGDIIEAIAGNRLDAVLKQMVLEPIGLSETLFIPGRNLHHRIAATEYCKWRHKMVIGEVHDENAVVLGGIAGHAGLFSTVQDMSLLCQTMLRLGETSQGQFLQPETVRLMTNNQTSSLKLARGLGWQAKDSHDSPAGDLFSMSSYGHTGFTGTSIWMDPEADVYAVLLTNCVHPTRSNTAIKRTRSIFHNLALLSLRN</sequence>
<evidence type="ECO:0000313" key="4">
    <source>
        <dbReference type="Proteomes" id="UP000481087"/>
    </source>
</evidence>
<accession>A0A6L8V8C7</accession>
<evidence type="ECO:0000256" key="1">
    <source>
        <dbReference type="ARBA" id="ARBA00022801"/>
    </source>
</evidence>
<dbReference type="PANTHER" id="PTHR43283:SF11">
    <property type="entry name" value="BETA-LACTAMASE-RELATED DOMAIN-CONTAINING PROTEIN"/>
    <property type="match status" value="1"/>
</dbReference>
<dbReference type="InterPro" id="IPR012338">
    <property type="entry name" value="Beta-lactam/transpept-like"/>
</dbReference>
<dbReference type="PANTHER" id="PTHR43283">
    <property type="entry name" value="BETA-LACTAMASE-RELATED"/>
    <property type="match status" value="1"/>
</dbReference>
<evidence type="ECO:0000313" key="3">
    <source>
        <dbReference type="EMBL" id="MZQ85520.1"/>
    </source>
</evidence>
<evidence type="ECO:0000259" key="2">
    <source>
        <dbReference type="Pfam" id="PF00144"/>
    </source>
</evidence>
<comment type="caution">
    <text evidence="3">The sequence shown here is derived from an EMBL/GenBank/DDBJ whole genome shotgun (WGS) entry which is preliminary data.</text>
</comment>
<dbReference type="Pfam" id="PF00144">
    <property type="entry name" value="Beta-lactamase"/>
    <property type="match status" value="1"/>
</dbReference>
<proteinExistence type="predicted"/>
<name>A0A6L8V8C7_9BACL</name>
<organism evidence="3 4">
    <name type="scientific">Paenibacillus silvestris</name>
    <dbReference type="NCBI Taxonomy" id="2606219"/>
    <lineage>
        <taxon>Bacteria</taxon>
        <taxon>Bacillati</taxon>
        <taxon>Bacillota</taxon>
        <taxon>Bacilli</taxon>
        <taxon>Bacillales</taxon>
        <taxon>Paenibacillaceae</taxon>
        <taxon>Paenibacillus</taxon>
    </lineage>
</organism>
<keyword evidence="1 3" id="KW-0378">Hydrolase</keyword>
<feature type="domain" description="Beta-lactamase-related" evidence="2">
    <location>
        <begin position="7"/>
        <end position="329"/>
    </location>
</feature>
<keyword evidence="4" id="KW-1185">Reference proteome</keyword>
<protein>
    <submittedName>
        <fullName evidence="3">Serine hydrolase</fullName>
    </submittedName>
</protein>
<dbReference type="AlphaFoldDB" id="A0A6L8V8C7"/>
<dbReference type="SUPFAM" id="SSF56601">
    <property type="entry name" value="beta-lactamase/transpeptidase-like"/>
    <property type="match status" value="1"/>
</dbReference>
<dbReference type="Gene3D" id="3.40.710.10">
    <property type="entry name" value="DD-peptidase/beta-lactamase superfamily"/>
    <property type="match status" value="1"/>
</dbReference>
<dbReference type="GO" id="GO:0016787">
    <property type="term" value="F:hydrolase activity"/>
    <property type="evidence" value="ECO:0007669"/>
    <property type="project" value="UniProtKB-KW"/>
</dbReference>
<dbReference type="InterPro" id="IPR001466">
    <property type="entry name" value="Beta-lactam-related"/>
</dbReference>
<gene>
    <name evidence="3" type="ORF">GQF01_25710</name>
</gene>
<dbReference type="Proteomes" id="UP000481087">
    <property type="component" value="Unassembled WGS sequence"/>
</dbReference>
<dbReference type="RefSeq" id="WP_161409755.1">
    <property type="nucleotide sequence ID" value="NZ_WTUZ01000022.1"/>
</dbReference>
<reference evidence="3 4" key="1">
    <citation type="submission" date="2019-12" db="EMBL/GenBank/DDBJ databases">
        <title>Paenibacillus sp. nov. sp. isolated from soil.</title>
        <authorList>
            <person name="Kim J."/>
            <person name="Jeong S.E."/>
            <person name="Jung H.S."/>
            <person name="Jeon C.O."/>
        </authorList>
    </citation>
    <scope>NUCLEOTIDE SEQUENCE [LARGE SCALE GENOMIC DNA]</scope>
    <source>
        <strain evidence="3 4">5J-6</strain>
    </source>
</reference>
<dbReference type="EMBL" id="WTUZ01000022">
    <property type="protein sequence ID" value="MZQ85520.1"/>
    <property type="molecule type" value="Genomic_DNA"/>
</dbReference>